<organism evidence="7 8">
    <name type="scientific">Ktedonospora formicarum</name>
    <dbReference type="NCBI Taxonomy" id="2778364"/>
    <lineage>
        <taxon>Bacteria</taxon>
        <taxon>Bacillati</taxon>
        <taxon>Chloroflexota</taxon>
        <taxon>Ktedonobacteria</taxon>
        <taxon>Ktedonobacterales</taxon>
        <taxon>Ktedonobacteraceae</taxon>
        <taxon>Ktedonospora</taxon>
    </lineage>
</organism>
<protein>
    <submittedName>
        <fullName evidence="7">Multidrug resistance protein</fullName>
    </submittedName>
</protein>
<feature type="transmembrane region" description="Helical" evidence="5">
    <location>
        <begin position="90"/>
        <end position="108"/>
    </location>
</feature>
<feature type="transmembrane region" description="Helical" evidence="5">
    <location>
        <begin position="114"/>
        <end position="136"/>
    </location>
</feature>
<keyword evidence="2 5" id="KW-0812">Transmembrane</keyword>
<feature type="domain" description="Major facilitator superfamily (MFS) profile" evidence="6">
    <location>
        <begin position="25"/>
        <end position="435"/>
    </location>
</feature>
<dbReference type="PANTHER" id="PTHR11662">
    <property type="entry name" value="SOLUTE CARRIER FAMILY 17"/>
    <property type="match status" value="1"/>
</dbReference>
<dbReference type="InterPro" id="IPR011701">
    <property type="entry name" value="MFS"/>
</dbReference>
<keyword evidence="4 5" id="KW-0472">Membrane</keyword>
<evidence type="ECO:0000256" key="3">
    <source>
        <dbReference type="ARBA" id="ARBA00022989"/>
    </source>
</evidence>
<feature type="transmembrane region" description="Helical" evidence="5">
    <location>
        <begin position="246"/>
        <end position="270"/>
    </location>
</feature>
<dbReference type="Gene3D" id="1.20.1250.20">
    <property type="entry name" value="MFS general substrate transporter like domains"/>
    <property type="match status" value="2"/>
</dbReference>
<gene>
    <name evidence="7" type="ORF">KSX_72960</name>
</gene>
<feature type="transmembrane region" description="Helical" evidence="5">
    <location>
        <begin position="413"/>
        <end position="435"/>
    </location>
</feature>
<dbReference type="InterPro" id="IPR050382">
    <property type="entry name" value="MFS_Na/Anion_cotransporter"/>
</dbReference>
<proteinExistence type="predicted"/>
<dbReference type="GO" id="GO:0005886">
    <property type="term" value="C:plasma membrane"/>
    <property type="evidence" value="ECO:0007669"/>
    <property type="project" value="UniProtKB-SubCell"/>
</dbReference>
<keyword evidence="8" id="KW-1185">Reference proteome</keyword>
<feature type="transmembrane region" description="Helical" evidence="5">
    <location>
        <begin position="180"/>
        <end position="200"/>
    </location>
</feature>
<dbReference type="AlphaFoldDB" id="A0A8J3I8G3"/>
<dbReference type="InterPro" id="IPR020846">
    <property type="entry name" value="MFS_dom"/>
</dbReference>
<dbReference type="GO" id="GO:0022857">
    <property type="term" value="F:transmembrane transporter activity"/>
    <property type="evidence" value="ECO:0007669"/>
    <property type="project" value="InterPro"/>
</dbReference>
<evidence type="ECO:0000259" key="6">
    <source>
        <dbReference type="PROSITE" id="PS50850"/>
    </source>
</evidence>
<feature type="transmembrane region" description="Helical" evidence="5">
    <location>
        <begin position="148"/>
        <end position="174"/>
    </location>
</feature>
<evidence type="ECO:0000313" key="8">
    <source>
        <dbReference type="Proteomes" id="UP000612362"/>
    </source>
</evidence>
<dbReference type="InterPro" id="IPR036259">
    <property type="entry name" value="MFS_trans_sf"/>
</dbReference>
<dbReference type="EMBL" id="BNJF01000004">
    <property type="protein sequence ID" value="GHO49133.1"/>
    <property type="molecule type" value="Genomic_DNA"/>
</dbReference>
<feature type="transmembrane region" description="Helical" evidence="5">
    <location>
        <begin position="58"/>
        <end position="78"/>
    </location>
</feature>
<feature type="transmembrane region" description="Helical" evidence="5">
    <location>
        <begin position="21"/>
        <end position="38"/>
    </location>
</feature>
<comment type="subcellular location">
    <subcellularLocation>
        <location evidence="1">Cell membrane</location>
        <topology evidence="1">Multi-pass membrane protein</topology>
    </subcellularLocation>
</comment>
<feature type="transmembrane region" description="Helical" evidence="5">
    <location>
        <begin position="282"/>
        <end position="303"/>
    </location>
</feature>
<keyword evidence="3 5" id="KW-1133">Transmembrane helix</keyword>
<dbReference type="RefSeq" id="WP_220198243.1">
    <property type="nucleotide sequence ID" value="NZ_BNJF01000004.1"/>
</dbReference>
<dbReference type="PROSITE" id="PS50850">
    <property type="entry name" value="MFS"/>
    <property type="match status" value="1"/>
</dbReference>
<name>A0A8J3I8G3_9CHLR</name>
<feature type="transmembrane region" description="Helical" evidence="5">
    <location>
        <begin position="340"/>
        <end position="363"/>
    </location>
</feature>
<sequence>MSTLQTSFRHRSLEHYPSNGLRIWYLALAVIATIMLYYESYVLPSVAPLVLHSFGLTVSSYSLILLCSNLIGAISAIFGSLSDRIGRSNLIVYGLLVTGLGTLIVALINSIWTFFSLIIILGFIEGVILVVTPALVRDFSPRFGRALAMGFWTVGPVGGSVLATSVASGTLASFNDSWQSQYVISGIIGLAVFVLCFFCMRELSPGLRSQMVNSTEERALLESRAASIDVAKATEHPWRQMLNSRLIISAVGISLYLLMYFAAVGFFPLYLNSIFKFPVDQANGLVSIFWAVNVVAAIVIGFISDRTLVRKPYMLLGCLTTIVVTFLFISRIGVPTDAGLMAVFLSLFGITLAIGYVTWMAAYTETIEDINPALVATGMAVEGFILRMVVVLSTLGFSFVVKNQLDGSQWATWWWICVVGLVVFLPTIFVLSGYWSPVRSWAAARTIEQAEGLGRVQPSTDADGIAPTEA</sequence>
<feature type="transmembrane region" description="Helical" evidence="5">
    <location>
        <begin position="315"/>
        <end position="334"/>
    </location>
</feature>
<evidence type="ECO:0000256" key="1">
    <source>
        <dbReference type="ARBA" id="ARBA00004651"/>
    </source>
</evidence>
<reference evidence="7" key="1">
    <citation type="submission" date="2020-10" db="EMBL/GenBank/DDBJ databases">
        <title>Taxonomic study of unclassified bacteria belonging to the class Ktedonobacteria.</title>
        <authorList>
            <person name="Yabe S."/>
            <person name="Wang C.M."/>
            <person name="Zheng Y."/>
            <person name="Sakai Y."/>
            <person name="Cavaletti L."/>
            <person name="Monciardini P."/>
            <person name="Donadio S."/>
        </authorList>
    </citation>
    <scope>NUCLEOTIDE SEQUENCE</scope>
    <source>
        <strain evidence="7">SOSP1-1</strain>
    </source>
</reference>
<evidence type="ECO:0000256" key="5">
    <source>
        <dbReference type="SAM" id="Phobius"/>
    </source>
</evidence>
<evidence type="ECO:0000256" key="4">
    <source>
        <dbReference type="ARBA" id="ARBA00023136"/>
    </source>
</evidence>
<dbReference type="PANTHER" id="PTHR11662:SF399">
    <property type="entry name" value="FI19708P1-RELATED"/>
    <property type="match status" value="1"/>
</dbReference>
<dbReference type="Proteomes" id="UP000612362">
    <property type="component" value="Unassembled WGS sequence"/>
</dbReference>
<evidence type="ECO:0000313" key="7">
    <source>
        <dbReference type="EMBL" id="GHO49133.1"/>
    </source>
</evidence>
<evidence type="ECO:0000256" key="2">
    <source>
        <dbReference type="ARBA" id="ARBA00022692"/>
    </source>
</evidence>
<dbReference type="Pfam" id="PF07690">
    <property type="entry name" value="MFS_1"/>
    <property type="match status" value="1"/>
</dbReference>
<comment type="caution">
    <text evidence="7">The sequence shown here is derived from an EMBL/GenBank/DDBJ whole genome shotgun (WGS) entry which is preliminary data.</text>
</comment>
<accession>A0A8J3I8G3</accession>
<feature type="transmembrane region" description="Helical" evidence="5">
    <location>
        <begin position="384"/>
        <end position="401"/>
    </location>
</feature>
<dbReference type="SUPFAM" id="SSF103473">
    <property type="entry name" value="MFS general substrate transporter"/>
    <property type="match status" value="1"/>
</dbReference>